<dbReference type="RefSeq" id="WP_036753700.1">
    <property type="nucleotide sequence ID" value="NZ_JAGSGC010000004.1"/>
</dbReference>
<gene>
    <name evidence="1" type="ORF">EA58_13965</name>
</gene>
<dbReference type="AlphaFoldDB" id="A0A066RT42"/>
<evidence type="ECO:0000313" key="2">
    <source>
        <dbReference type="Proteomes" id="UP000027192"/>
    </source>
</evidence>
<proteinExistence type="predicted"/>
<comment type="caution">
    <text evidence="1">The sequence shown here is derived from an EMBL/GenBank/DDBJ whole genome shotgun (WGS) entry which is preliminary data.</text>
</comment>
<keyword evidence="2" id="KW-1185">Reference proteome</keyword>
<dbReference type="EMBL" id="JMIB01000027">
    <property type="protein sequence ID" value="KDM90862.1"/>
    <property type="molecule type" value="Genomic_DNA"/>
</dbReference>
<dbReference type="STRING" id="1654360.EA58_13965"/>
<dbReference type="Proteomes" id="UP000027192">
    <property type="component" value="Unassembled WGS sequence"/>
</dbReference>
<sequence>MILEKINNLTESLLHYYKKLVELEGAQIAFSLALVHQKINEIEVIRVKIEKVRKELQETFEQQTGLPFTSENFHDCCEPDTHLKIAHENLRGYAEACQNLLSEVMANNEHAMKVSEKALGVVPSEIHAPKFGKWGKRAKR</sequence>
<organism evidence="1 2">
    <name type="scientific">Photobacterium galatheae</name>
    <dbReference type="NCBI Taxonomy" id="1654360"/>
    <lineage>
        <taxon>Bacteria</taxon>
        <taxon>Pseudomonadati</taxon>
        <taxon>Pseudomonadota</taxon>
        <taxon>Gammaproteobacteria</taxon>
        <taxon>Vibrionales</taxon>
        <taxon>Vibrionaceae</taxon>
        <taxon>Photobacterium</taxon>
    </lineage>
</organism>
<protein>
    <submittedName>
        <fullName evidence="1">Uncharacterized protein</fullName>
    </submittedName>
</protein>
<reference evidence="1 2" key="1">
    <citation type="submission" date="2014-04" db="EMBL/GenBank/DDBJ databases">
        <title>Draft genome sequence of Photobacterium halotolerans S2753: a solonamide, ngercheumicin and holomycin producer.</title>
        <authorList>
            <person name="Machado H.R."/>
            <person name="Gram L."/>
        </authorList>
    </citation>
    <scope>NUCLEOTIDE SEQUENCE [LARGE SCALE GENOMIC DNA]</scope>
    <source>
        <strain evidence="1 2">S2753</strain>
    </source>
</reference>
<name>A0A066RT42_9GAMM</name>
<evidence type="ECO:0000313" key="1">
    <source>
        <dbReference type="EMBL" id="KDM90862.1"/>
    </source>
</evidence>
<accession>A0A066RT42</accession>